<proteinExistence type="predicted"/>
<accession>I9N1G8</accession>
<dbReference type="OrthoDB" id="5497289at2"/>
<protein>
    <submittedName>
        <fullName evidence="2">Putative nucleotide-binding protein containing TIR-like domain</fullName>
    </submittedName>
</protein>
<evidence type="ECO:0000313" key="2">
    <source>
        <dbReference type="EMBL" id="EJB01739.1"/>
    </source>
</evidence>
<evidence type="ECO:0000313" key="3">
    <source>
        <dbReference type="Proteomes" id="UP000005092"/>
    </source>
</evidence>
<organism evidence="2 3">
    <name type="scientific">Rhizobium leguminosarum bv. trifolii WSM597</name>
    <dbReference type="NCBI Taxonomy" id="754764"/>
    <lineage>
        <taxon>Bacteria</taxon>
        <taxon>Pseudomonadati</taxon>
        <taxon>Pseudomonadota</taxon>
        <taxon>Alphaproteobacteria</taxon>
        <taxon>Hyphomicrobiales</taxon>
        <taxon>Rhizobiaceae</taxon>
        <taxon>Rhizobium/Agrobacterium group</taxon>
        <taxon>Rhizobium</taxon>
    </lineage>
</organism>
<sequence length="315" mass="35555">MFNLFMTSVEDYWTETNETTFGWDRVFEYTDPELKRTYMPRAPEAIERLLGMPVLFTYEYSKKPPENDDDLPGPLRIGRIVDIKPSTKQVDVTFEIDLGVEPINAREIYRIADQLQIQSGENFRSHWALKSVDLIELLKKERLYRTITAPKVEDELRRFANDIAKPGEEKDRVFVVQGHDESALYNVARYIGKMKLEDVVLAERANAGNTVISKLLSLSSDVKYAVVILTPDDVGGPKGGEQAYRPRQNAILELGYFLGKLGASKIAILKSGNLELPSDFAGVVTIDYDTSGAWLLPLVKEFKAAGLRFDLNGIL</sequence>
<reference evidence="2 3" key="1">
    <citation type="submission" date="2012-02" db="EMBL/GenBank/DDBJ databases">
        <title>Improved High-Quality Draft Sequence of Rhizobium leguminosarum bv. trifolii WSM597.</title>
        <authorList>
            <consortium name="US DOE Joint Genome Institute"/>
            <person name="Lucas S."/>
            <person name="Han J."/>
            <person name="Lapidus A."/>
            <person name="Cheng J.-F."/>
            <person name="Goodwin L."/>
            <person name="Pitluck S."/>
            <person name="Peters L."/>
            <person name="Ovchinnikova G."/>
            <person name="Held B."/>
            <person name="Detter J.C."/>
            <person name="Han C."/>
            <person name="Tapia R."/>
            <person name="Land M."/>
            <person name="Hauser L."/>
            <person name="Kyrpides N."/>
            <person name="Ivanova N."/>
            <person name="Pagani I."/>
            <person name="Brau L."/>
            <person name="Yates R."/>
            <person name="O'Hara G."/>
            <person name="Rui T."/>
            <person name="Howieson J."/>
            <person name="Reeve W."/>
            <person name="Woyke T."/>
        </authorList>
    </citation>
    <scope>NUCLEOTIDE SEQUENCE [LARGE SCALE GENOMIC DNA]</scope>
    <source>
        <strain evidence="2 3">WSM597</strain>
    </source>
</reference>
<dbReference type="Proteomes" id="UP000005092">
    <property type="component" value="Unassembled WGS sequence"/>
</dbReference>
<evidence type="ECO:0000259" key="1">
    <source>
        <dbReference type="Pfam" id="PF10137"/>
    </source>
</evidence>
<dbReference type="Pfam" id="PF10137">
    <property type="entry name" value="CAP12-PCTIR_TIR"/>
    <property type="match status" value="1"/>
</dbReference>
<dbReference type="GO" id="GO:0050135">
    <property type="term" value="F:NADP+ nucleosidase activity"/>
    <property type="evidence" value="ECO:0007669"/>
    <property type="project" value="InterPro"/>
</dbReference>
<name>I9N1G8_RHILT</name>
<feature type="domain" description="CD-NTase-associated protein 12/Pycsar effector protein TIR" evidence="1">
    <location>
        <begin position="172"/>
        <end position="289"/>
    </location>
</feature>
<dbReference type="EMBL" id="JH719382">
    <property type="protein sequence ID" value="EJB01739.1"/>
    <property type="molecule type" value="Genomic_DNA"/>
</dbReference>
<dbReference type="RefSeq" id="WP_003595232.1">
    <property type="nucleotide sequence ID" value="NZ_JH719382.1"/>
</dbReference>
<dbReference type="InterPro" id="IPR019302">
    <property type="entry name" value="CAP12/PCTIR_TIR_dom"/>
</dbReference>
<gene>
    <name evidence="2" type="ORF">Rleg9DRAFT_0479</name>
</gene>
<dbReference type="HOGENOM" id="CLU_882424_0_0_5"/>
<dbReference type="AlphaFoldDB" id="I9N1G8"/>